<evidence type="ECO:0000256" key="3">
    <source>
        <dbReference type="ARBA" id="ARBA00023163"/>
    </source>
</evidence>
<keyword evidence="3" id="KW-0804">Transcription</keyword>
<dbReference type="GO" id="GO:0045892">
    <property type="term" value="P:negative regulation of DNA-templated transcription"/>
    <property type="evidence" value="ECO:0007669"/>
    <property type="project" value="TreeGrafter"/>
</dbReference>
<dbReference type="Pfam" id="PF01614">
    <property type="entry name" value="IclR_C"/>
    <property type="match status" value="1"/>
</dbReference>
<gene>
    <name evidence="6" type="ORF">EV645_1790</name>
</gene>
<keyword evidence="1" id="KW-0805">Transcription regulation</keyword>
<dbReference type="InterPro" id="IPR036390">
    <property type="entry name" value="WH_DNA-bd_sf"/>
</dbReference>
<feature type="domain" description="IclR-ED" evidence="5">
    <location>
        <begin position="62"/>
        <end position="244"/>
    </location>
</feature>
<protein>
    <submittedName>
        <fullName evidence="6">IclR family transcriptional regulator</fullName>
    </submittedName>
</protein>
<reference evidence="6 7" key="1">
    <citation type="journal article" date="2015" name="Stand. Genomic Sci.">
        <title>Genomic Encyclopedia of Bacterial and Archaeal Type Strains, Phase III: the genomes of soil and plant-associated and newly described type strains.</title>
        <authorList>
            <person name="Whitman W.B."/>
            <person name="Woyke T."/>
            <person name="Klenk H.P."/>
            <person name="Zhou Y."/>
            <person name="Lilburn T.G."/>
            <person name="Beck B.J."/>
            <person name="De Vos P."/>
            <person name="Vandamme P."/>
            <person name="Eisen J.A."/>
            <person name="Garrity G."/>
            <person name="Hugenholtz P."/>
            <person name="Kyrpides N.C."/>
        </authorList>
    </citation>
    <scope>NUCLEOTIDE SEQUENCE [LARGE SCALE GENOMIC DNA]</scope>
    <source>
        <strain evidence="6 7">VKM Ac-2540</strain>
    </source>
</reference>
<comment type="caution">
    <text evidence="6">The sequence shown here is derived from an EMBL/GenBank/DDBJ whole genome shotgun (WGS) entry which is preliminary data.</text>
</comment>
<name>A0A4Q7X950_9ACTN</name>
<evidence type="ECO:0000259" key="5">
    <source>
        <dbReference type="PROSITE" id="PS51078"/>
    </source>
</evidence>
<accession>A0A4Q7X950</accession>
<dbReference type="PROSITE" id="PS51078">
    <property type="entry name" value="ICLR_ED"/>
    <property type="match status" value="1"/>
</dbReference>
<evidence type="ECO:0000259" key="4">
    <source>
        <dbReference type="PROSITE" id="PS51077"/>
    </source>
</evidence>
<dbReference type="Gene3D" id="1.10.10.10">
    <property type="entry name" value="Winged helix-like DNA-binding domain superfamily/Winged helix DNA-binding domain"/>
    <property type="match status" value="1"/>
</dbReference>
<sequence length="244" mass="27039">MSQSLGRALQILTSLGEGERSLDQLATELGVHKTTVLRLLRTMEADRFVRRDAAHRYRLGSKLFALADLAREQHVVREVAAPHLRELNQKTGQTVHLAAWENGEVIYVDKLDSVRSVRMYSQIGVPAALHCTAVGKVLLAAQPKRRREAIVESLDYHVYTPNTITDPDRLRDELDAVGERGWAQDKAEHEAFINCIGAPLKDSTGRVVGAVSLSVPDVLLNYEQVLELLPELLATANAISADYN</sequence>
<dbReference type="SMART" id="SM00346">
    <property type="entry name" value="HTH_ICLR"/>
    <property type="match status" value="1"/>
</dbReference>
<proteinExistence type="predicted"/>
<dbReference type="PANTHER" id="PTHR30136">
    <property type="entry name" value="HELIX-TURN-HELIX TRANSCRIPTIONAL REGULATOR, ICLR FAMILY"/>
    <property type="match status" value="1"/>
</dbReference>
<evidence type="ECO:0000313" key="7">
    <source>
        <dbReference type="Proteomes" id="UP000292027"/>
    </source>
</evidence>
<dbReference type="SUPFAM" id="SSF55781">
    <property type="entry name" value="GAF domain-like"/>
    <property type="match status" value="1"/>
</dbReference>
<dbReference type="Proteomes" id="UP000292027">
    <property type="component" value="Unassembled WGS sequence"/>
</dbReference>
<dbReference type="PANTHER" id="PTHR30136:SF24">
    <property type="entry name" value="HTH-TYPE TRANSCRIPTIONAL REPRESSOR ALLR"/>
    <property type="match status" value="1"/>
</dbReference>
<dbReference type="GO" id="GO:0003677">
    <property type="term" value="F:DNA binding"/>
    <property type="evidence" value="ECO:0007669"/>
    <property type="project" value="UniProtKB-KW"/>
</dbReference>
<dbReference type="InterPro" id="IPR029016">
    <property type="entry name" value="GAF-like_dom_sf"/>
</dbReference>
<evidence type="ECO:0000313" key="6">
    <source>
        <dbReference type="EMBL" id="RZU19578.1"/>
    </source>
</evidence>
<feature type="domain" description="HTH iclR-type" evidence="4">
    <location>
        <begin position="2"/>
        <end position="61"/>
    </location>
</feature>
<evidence type="ECO:0000256" key="2">
    <source>
        <dbReference type="ARBA" id="ARBA00023125"/>
    </source>
</evidence>
<dbReference type="EMBL" id="SHKR01000011">
    <property type="protein sequence ID" value="RZU19578.1"/>
    <property type="molecule type" value="Genomic_DNA"/>
</dbReference>
<dbReference type="Gene3D" id="3.30.450.40">
    <property type="match status" value="1"/>
</dbReference>
<organism evidence="6 7">
    <name type="scientific">Kribbella rubisoli</name>
    <dbReference type="NCBI Taxonomy" id="3075929"/>
    <lineage>
        <taxon>Bacteria</taxon>
        <taxon>Bacillati</taxon>
        <taxon>Actinomycetota</taxon>
        <taxon>Actinomycetes</taxon>
        <taxon>Propionibacteriales</taxon>
        <taxon>Kribbellaceae</taxon>
        <taxon>Kribbella</taxon>
    </lineage>
</organism>
<evidence type="ECO:0000256" key="1">
    <source>
        <dbReference type="ARBA" id="ARBA00023015"/>
    </source>
</evidence>
<dbReference type="InterPro" id="IPR036388">
    <property type="entry name" value="WH-like_DNA-bd_sf"/>
</dbReference>
<dbReference type="SUPFAM" id="SSF46785">
    <property type="entry name" value="Winged helix' DNA-binding domain"/>
    <property type="match status" value="1"/>
</dbReference>
<keyword evidence="2" id="KW-0238">DNA-binding</keyword>
<keyword evidence="7" id="KW-1185">Reference proteome</keyword>
<dbReference type="AlphaFoldDB" id="A0A4Q7X950"/>
<dbReference type="InterPro" id="IPR050707">
    <property type="entry name" value="HTH_MetabolicPath_Reg"/>
</dbReference>
<dbReference type="InterPro" id="IPR014757">
    <property type="entry name" value="Tscrpt_reg_IclR_C"/>
</dbReference>
<dbReference type="OrthoDB" id="4068713at2"/>
<dbReference type="PROSITE" id="PS51077">
    <property type="entry name" value="HTH_ICLR"/>
    <property type="match status" value="1"/>
</dbReference>
<dbReference type="RefSeq" id="WP_130441547.1">
    <property type="nucleotide sequence ID" value="NZ_SHKR01000011.1"/>
</dbReference>
<dbReference type="InterPro" id="IPR005471">
    <property type="entry name" value="Tscrpt_reg_IclR_N"/>
</dbReference>
<dbReference type="Pfam" id="PF09339">
    <property type="entry name" value="HTH_IclR"/>
    <property type="match status" value="1"/>
</dbReference>
<dbReference type="GO" id="GO:0003700">
    <property type="term" value="F:DNA-binding transcription factor activity"/>
    <property type="evidence" value="ECO:0007669"/>
    <property type="project" value="TreeGrafter"/>
</dbReference>